<dbReference type="InterPro" id="IPR029052">
    <property type="entry name" value="Metallo-depent_PP-like"/>
</dbReference>
<dbReference type="SUPFAM" id="SSF56300">
    <property type="entry name" value="Metallo-dependent phosphatases"/>
    <property type="match status" value="1"/>
</dbReference>
<evidence type="ECO:0000313" key="2">
    <source>
        <dbReference type="EMBL" id="UOQ45951.1"/>
    </source>
</evidence>
<protein>
    <submittedName>
        <fullName evidence="2">Serine/threonine protein phosphatase</fullName>
    </submittedName>
</protein>
<accession>A0ABY4ENB7</accession>
<feature type="domain" description="Calcineurin-like phosphoesterase" evidence="1">
    <location>
        <begin position="1"/>
        <end position="179"/>
    </location>
</feature>
<proteinExistence type="predicted"/>
<dbReference type="InterPro" id="IPR050126">
    <property type="entry name" value="Ap4A_hydrolase"/>
</dbReference>
<reference evidence="2 3" key="1">
    <citation type="submission" date="2022-04" db="EMBL/GenBank/DDBJ databases">
        <title>Halobacillus sp. isolated from saltern.</title>
        <authorList>
            <person name="Won M."/>
            <person name="Lee C.-M."/>
            <person name="Woen H.-Y."/>
            <person name="Kwon S.-W."/>
        </authorList>
    </citation>
    <scope>NUCLEOTIDE SEQUENCE [LARGE SCALE GENOMIC DNA]</scope>
    <source>
        <strain evidence="2 3">SSBR10-3</strain>
    </source>
</reference>
<name>A0ABY4ENB7_9BACI</name>
<gene>
    <name evidence="2" type="ORF">MUN89_08525</name>
</gene>
<evidence type="ECO:0000259" key="1">
    <source>
        <dbReference type="Pfam" id="PF00149"/>
    </source>
</evidence>
<dbReference type="EMBL" id="CP095073">
    <property type="protein sequence ID" value="UOQ45951.1"/>
    <property type="molecule type" value="Genomic_DNA"/>
</dbReference>
<dbReference type="Proteomes" id="UP000831787">
    <property type="component" value="Chromosome"/>
</dbReference>
<dbReference type="Pfam" id="PF00149">
    <property type="entry name" value="Metallophos"/>
    <property type="match status" value="1"/>
</dbReference>
<dbReference type="PANTHER" id="PTHR42850">
    <property type="entry name" value="METALLOPHOSPHOESTERASE"/>
    <property type="match status" value="1"/>
</dbReference>
<dbReference type="CDD" id="cd00144">
    <property type="entry name" value="MPP_PPP_family"/>
    <property type="match status" value="1"/>
</dbReference>
<dbReference type="PANTHER" id="PTHR42850:SF4">
    <property type="entry name" value="ZINC-DEPENDENT ENDOPOLYPHOSPHATASE"/>
    <property type="match status" value="1"/>
</dbReference>
<dbReference type="InterPro" id="IPR004843">
    <property type="entry name" value="Calcineurin-like_PHP"/>
</dbReference>
<sequence length="202" mass="22993">MRYLAVSDIHGEVGKLEKVLSEASYDPKRDQLILLGDYVDRGPYSRNVVAKIQALVEMDGAIAIKGNHDDLFIRSQYDSYALELWEINGASSTLKSYEGNYDEMRNHQKWLENNLKLYYETEDYIFVHAGLEPEVPVEKQEEETMLWTRHTAEIGLGKTVIHGHTPVETIAYYHDQVDIDTGAAYGGKLTALELPNHEVYAV</sequence>
<organism evidence="2 3">
    <name type="scientific">Halobacillus salinarum</name>
    <dbReference type="NCBI Taxonomy" id="2932257"/>
    <lineage>
        <taxon>Bacteria</taxon>
        <taxon>Bacillati</taxon>
        <taxon>Bacillota</taxon>
        <taxon>Bacilli</taxon>
        <taxon>Bacillales</taxon>
        <taxon>Bacillaceae</taxon>
        <taxon>Halobacillus</taxon>
    </lineage>
</organism>
<dbReference type="Gene3D" id="3.60.21.10">
    <property type="match status" value="1"/>
</dbReference>
<keyword evidence="3" id="KW-1185">Reference proteome</keyword>
<dbReference type="RefSeq" id="WP_244712903.1">
    <property type="nucleotide sequence ID" value="NZ_CP095073.1"/>
</dbReference>
<evidence type="ECO:0000313" key="3">
    <source>
        <dbReference type="Proteomes" id="UP000831787"/>
    </source>
</evidence>